<dbReference type="AlphaFoldDB" id="A0AAV8ZC33"/>
<comment type="caution">
    <text evidence="1">The sequence shown here is derived from an EMBL/GenBank/DDBJ whole genome shotgun (WGS) entry which is preliminary data.</text>
</comment>
<dbReference type="InterPro" id="IPR000014">
    <property type="entry name" value="PAS"/>
</dbReference>
<reference evidence="1" key="1">
    <citation type="journal article" date="2023" name="Insect Mol. Biol.">
        <title>Genome sequencing provides insights into the evolution of gene families encoding plant cell wall-degrading enzymes in longhorned beetles.</title>
        <authorList>
            <person name="Shin N.R."/>
            <person name="Okamura Y."/>
            <person name="Kirsch R."/>
            <person name="Pauchet Y."/>
        </authorList>
    </citation>
    <scope>NUCLEOTIDE SEQUENCE</scope>
    <source>
        <strain evidence="1">AMC_N1</strain>
    </source>
</reference>
<organism evidence="1 2">
    <name type="scientific">Aromia moschata</name>
    <dbReference type="NCBI Taxonomy" id="1265417"/>
    <lineage>
        <taxon>Eukaryota</taxon>
        <taxon>Metazoa</taxon>
        <taxon>Ecdysozoa</taxon>
        <taxon>Arthropoda</taxon>
        <taxon>Hexapoda</taxon>
        <taxon>Insecta</taxon>
        <taxon>Pterygota</taxon>
        <taxon>Neoptera</taxon>
        <taxon>Endopterygota</taxon>
        <taxon>Coleoptera</taxon>
        <taxon>Polyphaga</taxon>
        <taxon>Cucujiformia</taxon>
        <taxon>Chrysomeloidea</taxon>
        <taxon>Cerambycidae</taxon>
        <taxon>Cerambycinae</taxon>
        <taxon>Callichromatini</taxon>
        <taxon>Aromia</taxon>
    </lineage>
</organism>
<accession>A0AAV8ZC33</accession>
<dbReference type="Proteomes" id="UP001162162">
    <property type="component" value="Unassembled WGS sequence"/>
</dbReference>
<name>A0AAV8ZC33_9CUCU</name>
<sequence length="142" mass="16542">MTDMVAIYAQQSLINLRQGIPSSKARAYINKHKLKYKEAALIMDSIKYCKKLGYSNKEILGTPQLLRVHPLELEQHYLSMEEGGFQSVGPKILARARYYMKREIKCLKDRKLICDSTEVPQNFLKYIEDKEINGGWMLPMKR</sequence>
<evidence type="ECO:0000313" key="2">
    <source>
        <dbReference type="Proteomes" id="UP001162162"/>
    </source>
</evidence>
<gene>
    <name evidence="1" type="ORF">NQ318_008855</name>
</gene>
<dbReference type="EMBL" id="JAPWTK010000006">
    <property type="protein sequence ID" value="KAJ8961174.1"/>
    <property type="molecule type" value="Genomic_DNA"/>
</dbReference>
<evidence type="ECO:0008006" key="3">
    <source>
        <dbReference type="Google" id="ProtNLM"/>
    </source>
</evidence>
<proteinExistence type="predicted"/>
<evidence type="ECO:0000313" key="1">
    <source>
        <dbReference type="EMBL" id="KAJ8961174.1"/>
    </source>
</evidence>
<dbReference type="CDD" id="cd00130">
    <property type="entry name" value="PAS"/>
    <property type="match status" value="1"/>
</dbReference>
<protein>
    <recommendedName>
        <fullName evidence="3">Ribosomal protein S13</fullName>
    </recommendedName>
</protein>
<keyword evidence="2" id="KW-1185">Reference proteome</keyword>